<gene>
    <name evidence="1" type="ORF">TIFTF001_001774</name>
</gene>
<dbReference type="Proteomes" id="UP001187192">
    <property type="component" value="Unassembled WGS sequence"/>
</dbReference>
<organism evidence="1 2">
    <name type="scientific">Ficus carica</name>
    <name type="common">Common fig</name>
    <dbReference type="NCBI Taxonomy" id="3494"/>
    <lineage>
        <taxon>Eukaryota</taxon>
        <taxon>Viridiplantae</taxon>
        <taxon>Streptophyta</taxon>
        <taxon>Embryophyta</taxon>
        <taxon>Tracheophyta</taxon>
        <taxon>Spermatophyta</taxon>
        <taxon>Magnoliopsida</taxon>
        <taxon>eudicotyledons</taxon>
        <taxon>Gunneridae</taxon>
        <taxon>Pentapetalae</taxon>
        <taxon>rosids</taxon>
        <taxon>fabids</taxon>
        <taxon>Rosales</taxon>
        <taxon>Moraceae</taxon>
        <taxon>Ficeae</taxon>
        <taxon>Ficus</taxon>
    </lineage>
</organism>
<sequence length="36" mass="4123">MGLREGDNLVSTLISSLLTRLYFVRKLYIFTSKCPS</sequence>
<comment type="caution">
    <text evidence="1">The sequence shown here is derived from an EMBL/GenBank/DDBJ whole genome shotgun (WGS) entry which is preliminary data.</text>
</comment>
<dbReference type="EMBL" id="BTGU01000002">
    <property type="protein sequence ID" value="GMN27679.1"/>
    <property type="molecule type" value="Genomic_DNA"/>
</dbReference>
<protein>
    <submittedName>
        <fullName evidence="1">Uncharacterized protein</fullName>
    </submittedName>
</protein>
<evidence type="ECO:0000313" key="2">
    <source>
        <dbReference type="Proteomes" id="UP001187192"/>
    </source>
</evidence>
<evidence type="ECO:0000313" key="1">
    <source>
        <dbReference type="EMBL" id="GMN27679.1"/>
    </source>
</evidence>
<dbReference type="AlphaFoldDB" id="A0AA87Z812"/>
<accession>A0AA87Z812</accession>
<proteinExistence type="predicted"/>
<name>A0AA87Z812_FICCA</name>
<keyword evidence="2" id="KW-1185">Reference proteome</keyword>
<reference evidence="1" key="1">
    <citation type="submission" date="2023-07" db="EMBL/GenBank/DDBJ databases">
        <title>draft genome sequence of fig (Ficus carica).</title>
        <authorList>
            <person name="Takahashi T."/>
            <person name="Nishimura K."/>
        </authorList>
    </citation>
    <scope>NUCLEOTIDE SEQUENCE</scope>
</reference>